<dbReference type="STRING" id="946122.A0A0C2X5T9"/>
<dbReference type="GO" id="GO:1990165">
    <property type="term" value="F:single-strand break-containing DNA binding"/>
    <property type="evidence" value="ECO:0007669"/>
    <property type="project" value="TreeGrafter"/>
</dbReference>
<proteinExistence type="predicted"/>
<dbReference type="Pfam" id="PF16278">
    <property type="entry name" value="zf-C2HE"/>
    <property type="match status" value="1"/>
</dbReference>
<gene>
    <name evidence="3" type="ORF">M378DRAFT_68635</name>
</gene>
<dbReference type="InterPro" id="IPR036265">
    <property type="entry name" value="HIT-like_sf"/>
</dbReference>
<dbReference type="AlphaFoldDB" id="A0A0C2X5T9"/>
<dbReference type="Gene3D" id="3.30.428.10">
    <property type="entry name" value="HIT-like"/>
    <property type="match status" value="1"/>
</dbReference>
<dbReference type="PANTHER" id="PTHR12486">
    <property type="entry name" value="APRATAXIN-RELATED"/>
    <property type="match status" value="1"/>
</dbReference>
<dbReference type="GO" id="GO:0033699">
    <property type="term" value="F:DNA 5'-adenosine monophosphate hydrolase activity"/>
    <property type="evidence" value="ECO:0007669"/>
    <property type="project" value="TreeGrafter"/>
</dbReference>
<dbReference type="GO" id="GO:0030983">
    <property type="term" value="F:mismatched DNA binding"/>
    <property type="evidence" value="ECO:0007669"/>
    <property type="project" value="TreeGrafter"/>
</dbReference>
<dbReference type="FunCoup" id="A0A0C2X5T9">
    <property type="interactions" value="444"/>
</dbReference>
<dbReference type="InterPro" id="IPR032566">
    <property type="entry name" value="Znf-C2HE"/>
</dbReference>
<feature type="compositionally biased region" description="Basic and acidic residues" evidence="1">
    <location>
        <begin position="237"/>
        <end position="249"/>
    </location>
</feature>
<organism evidence="3 4">
    <name type="scientific">Amanita muscaria (strain Koide BX008)</name>
    <dbReference type="NCBI Taxonomy" id="946122"/>
    <lineage>
        <taxon>Eukaryota</taxon>
        <taxon>Fungi</taxon>
        <taxon>Dikarya</taxon>
        <taxon>Basidiomycota</taxon>
        <taxon>Agaricomycotina</taxon>
        <taxon>Agaricomycetes</taxon>
        <taxon>Agaricomycetidae</taxon>
        <taxon>Agaricales</taxon>
        <taxon>Pluteineae</taxon>
        <taxon>Amanitaceae</taxon>
        <taxon>Amanita</taxon>
    </lineage>
</organism>
<dbReference type="InParanoid" id="A0A0C2X5T9"/>
<evidence type="ECO:0000313" key="4">
    <source>
        <dbReference type="Proteomes" id="UP000054549"/>
    </source>
</evidence>
<dbReference type="Pfam" id="PF11969">
    <property type="entry name" value="DcpS_C"/>
    <property type="match status" value="1"/>
</dbReference>
<dbReference type="EMBL" id="KN818225">
    <property type="protein sequence ID" value="KIL69692.1"/>
    <property type="molecule type" value="Genomic_DNA"/>
</dbReference>
<name>A0A0C2X5T9_AMAMK</name>
<sequence>MSSLTALRSIALRDPLTIPNSVLYNHSQTSLVVFDAYPKSIFHFLILPRVHEPFTVTDLTDLRSLLRKDIDLAKELIHGLKIAADSLKHDIEEEMVKRYGFKWEIWMGFHGAPSMAHLHLHVLSADLCSEKMKHKKHYNSFHPKHGFFLHIETVLAWLDATPTYRASMININQATYGKILKEPLSCFHCSKQLKDMPTLKGHLQDEWESVMKRERTKLERKKHITTKHEQLVNASSTRHEEEESKSGQQ</sequence>
<evidence type="ECO:0000313" key="3">
    <source>
        <dbReference type="EMBL" id="KIL69692.1"/>
    </source>
</evidence>
<dbReference type="SUPFAM" id="SSF54197">
    <property type="entry name" value="HIT-like"/>
    <property type="match status" value="1"/>
</dbReference>
<dbReference type="OrthoDB" id="3512845at2759"/>
<protein>
    <recommendedName>
        <fullName evidence="2">Aprataxin C2HE/C2H2/C2HC zinc finger domain-containing protein</fullName>
    </recommendedName>
</protein>
<evidence type="ECO:0000256" key="1">
    <source>
        <dbReference type="SAM" id="MobiDB-lite"/>
    </source>
</evidence>
<feature type="region of interest" description="Disordered" evidence="1">
    <location>
        <begin position="218"/>
        <end position="249"/>
    </location>
</feature>
<dbReference type="Proteomes" id="UP000054549">
    <property type="component" value="Unassembled WGS sequence"/>
</dbReference>
<evidence type="ECO:0000259" key="2">
    <source>
        <dbReference type="Pfam" id="PF16278"/>
    </source>
</evidence>
<dbReference type="GO" id="GO:0003697">
    <property type="term" value="F:single-stranded DNA binding"/>
    <property type="evidence" value="ECO:0007669"/>
    <property type="project" value="TreeGrafter"/>
</dbReference>
<dbReference type="HOGENOM" id="CLU_066882_1_1_1"/>
<accession>A0A0C2X5T9</accession>
<dbReference type="GO" id="GO:0003725">
    <property type="term" value="F:double-stranded RNA binding"/>
    <property type="evidence" value="ECO:0007669"/>
    <property type="project" value="TreeGrafter"/>
</dbReference>
<dbReference type="GO" id="GO:0000012">
    <property type="term" value="P:single strand break repair"/>
    <property type="evidence" value="ECO:0007669"/>
    <property type="project" value="TreeGrafter"/>
</dbReference>
<feature type="domain" description="Aprataxin C2HE/C2H2/C2HC zinc finger" evidence="2">
    <location>
        <begin position="145"/>
        <end position="208"/>
    </location>
</feature>
<reference evidence="3 4" key="1">
    <citation type="submission" date="2014-04" db="EMBL/GenBank/DDBJ databases">
        <title>Evolutionary Origins and Diversification of the Mycorrhizal Mutualists.</title>
        <authorList>
            <consortium name="DOE Joint Genome Institute"/>
            <consortium name="Mycorrhizal Genomics Consortium"/>
            <person name="Kohler A."/>
            <person name="Kuo A."/>
            <person name="Nagy L.G."/>
            <person name="Floudas D."/>
            <person name="Copeland A."/>
            <person name="Barry K.W."/>
            <person name="Cichocki N."/>
            <person name="Veneault-Fourrey C."/>
            <person name="LaButti K."/>
            <person name="Lindquist E.A."/>
            <person name="Lipzen A."/>
            <person name="Lundell T."/>
            <person name="Morin E."/>
            <person name="Murat C."/>
            <person name="Riley R."/>
            <person name="Ohm R."/>
            <person name="Sun H."/>
            <person name="Tunlid A."/>
            <person name="Henrissat B."/>
            <person name="Grigoriev I.V."/>
            <person name="Hibbett D.S."/>
            <person name="Martin F."/>
        </authorList>
    </citation>
    <scope>NUCLEOTIDE SEQUENCE [LARGE SCALE GENOMIC DNA]</scope>
    <source>
        <strain evidence="3 4">Koide BX008</strain>
    </source>
</reference>
<dbReference type="PANTHER" id="PTHR12486:SF4">
    <property type="entry name" value="APRATAXIN"/>
    <property type="match status" value="1"/>
</dbReference>
<dbReference type="GO" id="GO:0005634">
    <property type="term" value="C:nucleus"/>
    <property type="evidence" value="ECO:0007669"/>
    <property type="project" value="TreeGrafter"/>
</dbReference>
<keyword evidence="4" id="KW-1185">Reference proteome</keyword>